<dbReference type="SUPFAM" id="SSF52266">
    <property type="entry name" value="SGNH hydrolase"/>
    <property type="match status" value="1"/>
</dbReference>
<evidence type="ECO:0000313" key="5">
    <source>
        <dbReference type="Proteomes" id="UP000315003"/>
    </source>
</evidence>
<dbReference type="Pfam" id="PF03629">
    <property type="entry name" value="SASA"/>
    <property type="match status" value="1"/>
</dbReference>
<dbReference type="EMBL" id="CP036272">
    <property type="protein sequence ID" value="QDT62266.1"/>
    <property type="molecule type" value="Genomic_DNA"/>
</dbReference>
<dbReference type="GO" id="GO:0016788">
    <property type="term" value="F:hydrolase activity, acting on ester bonds"/>
    <property type="evidence" value="ECO:0007669"/>
    <property type="project" value="UniProtKB-ARBA"/>
</dbReference>
<organism evidence="4 5">
    <name type="scientific">Stieleria bergensis</name>
    <dbReference type="NCBI Taxonomy" id="2528025"/>
    <lineage>
        <taxon>Bacteria</taxon>
        <taxon>Pseudomonadati</taxon>
        <taxon>Planctomycetota</taxon>
        <taxon>Planctomycetia</taxon>
        <taxon>Pirellulales</taxon>
        <taxon>Pirellulaceae</taxon>
        <taxon>Stieleria</taxon>
    </lineage>
</organism>
<dbReference type="PANTHER" id="PTHR31988">
    <property type="entry name" value="ESTERASE, PUTATIVE (DUF303)-RELATED"/>
    <property type="match status" value="1"/>
</dbReference>
<dbReference type="AlphaFoldDB" id="A0A517T1L8"/>
<dbReference type="Proteomes" id="UP000315003">
    <property type="component" value="Chromosome"/>
</dbReference>
<sequence precursor="true">MTSFPYPLFVNFLMKSRLLSFAVLAFIATCLSCPAPTQAADDLPSPDGKPADMSKKVQVFIIMGQSNTLEMGKVKGDKEGSLEYAVKNENLYPFMVDESGNWTKRQDVRNVHVMGSGGPDKTSVRRNDWLTVSGSKIGIETGIGHQLGNALDAPVLILKSSIGNRSLGWDLLPPGSPSYEYELEVKNRQTKEVERKTYVYAGYGQSPDKWEKGTEPKPITWKAGVQYDGDIARAKDVLKELDEFYPGAAGYEIAGFLWWQGDKDRYNEGHAAMYEKNLNHLIAALRRDFDAPEAKFVCATLGQTSKENASGNEKMILDAMFAISNPEKYPALKGDVATVYTHPISMGSASNAHYGGNAKTYMNVGLAMGKAMVELLQGE</sequence>
<evidence type="ECO:0000313" key="4">
    <source>
        <dbReference type="EMBL" id="QDT62266.1"/>
    </source>
</evidence>
<evidence type="ECO:0000256" key="2">
    <source>
        <dbReference type="SAM" id="SignalP"/>
    </source>
</evidence>
<proteinExistence type="predicted"/>
<protein>
    <recommendedName>
        <fullName evidence="3">Sialate O-acetylesterase domain-containing protein</fullName>
    </recommendedName>
</protein>
<evidence type="ECO:0000256" key="1">
    <source>
        <dbReference type="ARBA" id="ARBA00022801"/>
    </source>
</evidence>
<evidence type="ECO:0000259" key="3">
    <source>
        <dbReference type="Pfam" id="PF03629"/>
    </source>
</evidence>
<feature type="signal peptide" evidence="2">
    <location>
        <begin position="1"/>
        <end position="39"/>
    </location>
</feature>
<dbReference type="InterPro" id="IPR036514">
    <property type="entry name" value="SGNH_hydro_sf"/>
</dbReference>
<dbReference type="PANTHER" id="PTHR31988:SF19">
    <property type="entry name" value="9-O-ACETYL-N-ACETYLNEURAMINIC ACID DEACETYLASE-RELATED"/>
    <property type="match status" value="1"/>
</dbReference>
<keyword evidence="2" id="KW-0732">Signal</keyword>
<keyword evidence="1" id="KW-0378">Hydrolase</keyword>
<feature type="chain" id="PRO_5021813258" description="Sialate O-acetylesterase domain-containing protein" evidence="2">
    <location>
        <begin position="40"/>
        <end position="379"/>
    </location>
</feature>
<accession>A0A517T1L8</accession>
<name>A0A517T1L8_9BACT</name>
<dbReference type="Gene3D" id="3.40.50.1110">
    <property type="entry name" value="SGNH hydrolase"/>
    <property type="match status" value="1"/>
</dbReference>
<keyword evidence="5" id="KW-1185">Reference proteome</keyword>
<reference evidence="4 5" key="1">
    <citation type="submission" date="2019-02" db="EMBL/GenBank/DDBJ databases">
        <title>Deep-cultivation of Planctomycetes and their phenomic and genomic characterization uncovers novel biology.</title>
        <authorList>
            <person name="Wiegand S."/>
            <person name="Jogler M."/>
            <person name="Boedeker C."/>
            <person name="Pinto D."/>
            <person name="Vollmers J."/>
            <person name="Rivas-Marin E."/>
            <person name="Kohn T."/>
            <person name="Peeters S.H."/>
            <person name="Heuer A."/>
            <person name="Rast P."/>
            <person name="Oberbeckmann S."/>
            <person name="Bunk B."/>
            <person name="Jeske O."/>
            <person name="Meyerdierks A."/>
            <person name="Storesund J.E."/>
            <person name="Kallscheuer N."/>
            <person name="Luecker S."/>
            <person name="Lage O.M."/>
            <person name="Pohl T."/>
            <person name="Merkel B.J."/>
            <person name="Hornburger P."/>
            <person name="Mueller R.-W."/>
            <person name="Bruemmer F."/>
            <person name="Labrenz M."/>
            <person name="Spormann A.M."/>
            <person name="Op den Camp H."/>
            <person name="Overmann J."/>
            <person name="Amann R."/>
            <person name="Jetten M.S.M."/>
            <person name="Mascher T."/>
            <person name="Medema M.H."/>
            <person name="Devos D.P."/>
            <person name="Kaster A.-K."/>
            <person name="Ovreas L."/>
            <person name="Rohde M."/>
            <person name="Galperin M.Y."/>
            <person name="Jogler C."/>
        </authorList>
    </citation>
    <scope>NUCLEOTIDE SEQUENCE [LARGE SCALE GENOMIC DNA]</scope>
    <source>
        <strain evidence="4 5">SV_7m_r</strain>
    </source>
</reference>
<dbReference type="InterPro" id="IPR005181">
    <property type="entry name" value="SASA"/>
</dbReference>
<gene>
    <name evidence="4" type="ORF">SV7mr_48130</name>
</gene>
<dbReference type="InterPro" id="IPR052940">
    <property type="entry name" value="Carb_Esterase_6"/>
</dbReference>
<feature type="domain" description="Sialate O-acetylesterase" evidence="3">
    <location>
        <begin position="206"/>
        <end position="312"/>
    </location>
</feature>